<dbReference type="GO" id="GO:0006508">
    <property type="term" value="P:proteolysis"/>
    <property type="evidence" value="ECO:0007669"/>
    <property type="project" value="UniProtKB-KW"/>
</dbReference>
<sequence length="376" mass="41778">MAIEQDRWLAAVHVPVTEQHARVRAAALQAATQLSVASNTQATAQAEVGSTGARSEAVSDFDRLHVTLTPPATPHGPPMPQDLPAMPNDDDDVSDDEVVITDEPDDIFAPQYDDVEVAPPTVNLLPFKKITADFTDTALREAVERFEPPGVPPPAGALYRDSKSGFTRINVASSAMEALRGRKKVNEEIVYAGIASLVEEHAAHNANYALFQPYDYTMWTNQKQRARVFNSVQATSFWSKNVILVPIHDEEHWVLAIAYPKYSKIDFFDSLGLRTYHKEHAKNVAHLLSSLLQLARGRGFKDVWPAPIAWDSRPLVDMVAPFQRGAVDCGLWVLAIVAASIRGFRTTALREEDMPNFRLYLSCLIRKHIPPVIPRQ</sequence>
<accession>J0WMN7</accession>
<keyword evidence="4" id="KW-0788">Thiol protease</keyword>
<protein>
    <submittedName>
        <fullName evidence="6">Cysteine proteinase</fullName>
    </submittedName>
</protein>
<dbReference type="Gene3D" id="3.40.395.10">
    <property type="entry name" value="Adenoviral Proteinase, Chain A"/>
    <property type="match status" value="1"/>
</dbReference>
<feature type="domain" description="Ubiquitin-like protease family profile" evidence="5">
    <location>
        <begin position="169"/>
        <end position="340"/>
    </location>
</feature>
<dbReference type="KEGG" id="adl:AURDEDRAFT_131592"/>
<evidence type="ECO:0000313" key="7">
    <source>
        <dbReference type="Proteomes" id="UP000006514"/>
    </source>
</evidence>
<dbReference type="OrthoDB" id="2976051at2759"/>
<dbReference type="InParanoid" id="J0WMN7"/>
<reference evidence="7" key="1">
    <citation type="journal article" date="2012" name="Science">
        <title>The Paleozoic origin of enzymatic lignin decomposition reconstructed from 31 fungal genomes.</title>
        <authorList>
            <person name="Floudas D."/>
            <person name="Binder M."/>
            <person name="Riley R."/>
            <person name="Barry K."/>
            <person name="Blanchette R.A."/>
            <person name="Henrissat B."/>
            <person name="Martinez A.T."/>
            <person name="Otillar R."/>
            <person name="Spatafora J.W."/>
            <person name="Yadav J.S."/>
            <person name="Aerts A."/>
            <person name="Benoit I."/>
            <person name="Boyd A."/>
            <person name="Carlson A."/>
            <person name="Copeland A."/>
            <person name="Coutinho P.M."/>
            <person name="de Vries R.P."/>
            <person name="Ferreira P."/>
            <person name="Findley K."/>
            <person name="Foster B."/>
            <person name="Gaskell J."/>
            <person name="Glotzer D."/>
            <person name="Gorecki P."/>
            <person name="Heitman J."/>
            <person name="Hesse C."/>
            <person name="Hori C."/>
            <person name="Igarashi K."/>
            <person name="Jurgens J.A."/>
            <person name="Kallen N."/>
            <person name="Kersten P."/>
            <person name="Kohler A."/>
            <person name="Kuees U."/>
            <person name="Kumar T.K.A."/>
            <person name="Kuo A."/>
            <person name="LaButti K."/>
            <person name="Larrondo L.F."/>
            <person name="Lindquist E."/>
            <person name="Ling A."/>
            <person name="Lombard V."/>
            <person name="Lucas S."/>
            <person name="Lundell T."/>
            <person name="Martin R."/>
            <person name="McLaughlin D.J."/>
            <person name="Morgenstern I."/>
            <person name="Morin E."/>
            <person name="Murat C."/>
            <person name="Nagy L.G."/>
            <person name="Nolan M."/>
            <person name="Ohm R.A."/>
            <person name="Patyshakuliyeva A."/>
            <person name="Rokas A."/>
            <person name="Ruiz-Duenas F.J."/>
            <person name="Sabat G."/>
            <person name="Salamov A."/>
            <person name="Samejima M."/>
            <person name="Schmutz J."/>
            <person name="Slot J.C."/>
            <person name="St John F."/>
            <person name="Stenlid J."/>
            <person name="Sun H."/>
            <person name="Sun S."/>
            <person name="Syed K."/>
            <person name="Tsang A."/>
            <person name="Wiebenga A."/>
            <person name="Young D."/>
            <person name="Pisabarro A."/>
            <person name="Eastwood D.C."/>
            <person name="Martin F."/>
            <person name="Cullen D."/>
            <person name="Grigoriev I.V."/>
            <person name="Hibbett D.S."/>
        </authorList>
    </citation>
    <scope>NUCLEOTIDE SEQUENCE [LARGE SCALE GENOMIC DNA]</scope>
    <source>
        <strain evidence="7">TFB10046</strain>
    </source>
</reference>
<evidence type="ECO:0000313" key="6">
    <source>
        <dbReference type="EMBL" id="EJD33615.1"/>
    </source>
</evidence>
<name>J0WMN7_AURST</name>
<keyword evidence="3" id="KW-0378">Hydrolase</keyword>
<dbReference type="PROSITE" id="PS50600">
    <property type="entry name" value="ULP_PROTEASE"/>
    <property type="match status" value="1"/>
</dbReference>
<dbReference type="EMBL" id="JH688150">
    <property type="protein sequence ID" value="EJD33615.1"/>
    <property type="molecule type" value="Genomic_DNA"/>
</dbReference>
<dbReference type="SUPFAM" id="SSF54001">
    <property type="entry name" value="Cysteine proteinases"/>
    <property type="match status" value="1"/>
</dbReference>
<proteinExistence type="inferred from homology"/>
<evidence type="ECO:0000256" key="3">
    <source>
        <dbReference type="ARBA" id="ARBA00022801"/>
    </source>
</evidence>
<evidence type="ECO:0000256" key="1">
    <source>
        <dbReference type="ARBA" id="ARBA00005234"/>
    </source>
</evidence>
<dbReference type="GO" id="GO:0016926">
    <property type="term" value="P:protein desumoylation"/>
    <property type="evidence" value="ECO:0007669"/>
    <property type="project" value="TreeGrafter"/>
</dbReference>
<dbReference type="Proteomes" id="UP000006514">
    <property type="component" value="Unassembled WGS sequence"/>
</dbReference>
<dbReference type="PANTHER" id="PTHR12606">
    <property type="entry name" value="SENTRIN/SUMO-SPECIFIC PROTEASE"/>
    <property type="match status" value="1"/>
</dbReference>
<keyword evidence="7" id="KW-1185">Reference proteome</keyword>
<gene>
    <name evidence="6" type="ORF">AURDEDRAFT_131592</name>
</gene>
<dbReference type="PANTHER" id="PTHR12606:SF136">
    <property type="entry name" value="ULP1 PROTEASE FAMILY PROTEIN"/>
    <property type="match status" value="1"/>
</dbReference>
<evidence type="ECO:0000259" key="5">
    <source>
        <dbReference type="PROSITE" id="PS50600"/>
    </source>
</evidence>
<dbReference type="InterPro" id="IPR038765">
    <property type="entry name" value="Papain-like_cys_pep_sf"/>
</dbReference>
<evidence type="ECO:0000256" key="4">
    <source>
        <dbReference type="ARBA" id="ARBA00022807"/>
    </source>
</evidence>
<dbReference type="Pfam" id="PF02902">
    <property type="entry name" value="Peptidase_C48"/>
    <property type="match status" value="1"/>
</dbReference>
<dbReference type="InterPro" id="IPR003653">
    <property type="entry name" value="Peptidase_C48_C"/>
</dbReference>
<organism evidence="6 7">
    <name type="scientific">Auricularia subglabra (strain TFB-10046 / SS5)</name>
    <name type="common">White-rot fungus</name>
    <name type="synonym">Auricularia delicata (strain TFB10046)</name>
    <dbReference type="NCBI Taxonomy" id="717982"/>
    <lineage>
        <taxon>Eukaryota</taxon>
        <taxon>Fungi</taxon>
        <taxon>Dikarya</taxon>
        <taxon>Basidiomycota</taxon>
        <taxon>Agaricomycotina</taxon>
        <taxon>Agaricomycetes</taxon>
        <taxon>Auriculariales</taxon>
        <taxon>Auriculariaceae</taxon>
        <taxon>Auricularia</taxon>
    </lineage>
</organism>
<dbReference type="AlphaFoldDB" id="J0WMN7"/>
<evidence type="ECO:0000256" key="2">
    <source>
        <dbReference type="ARBA" id="ARBA00022670"/>
    </source>
</evidence>
<dbReference type="GO" id="GO:0016929">
    <property type="term" value="F:deSUMOylase activity"/>
    <property type="evidence" value="ECO:0007669"/>
    <property type="project" value="TreeGrafter"/>
</dbReference>
<keyword evidence="2" id="KW-0645">Protease</keyword>
<dbReference type="GO" id="GO:0005634">
    <property type="term" value="C:nucleus"/>
    <property type="evidence" value="ECO:0007669"/>
    <property type="project" value="TreeGrafter"/>
</dbReference>
<comment type="similarity">
    <text evidence="1">Belongs to the peptidase C48 family.</text>
</comment>